<evidence type="ECO:0000256" key="2">
    <source>
        <dbReference type="PROSITE-ProRule" id="PRU00169"/>
    </source>
</evidence>
<sequence length="127" mass="13799">MATILIVDDEPAIRVLMQLVLQEEGYRVRETGTMGDAAAYLTNEPIDLMILDILMPECNGLERIPDLRRRYPKTRIMAMSGGGSFAGGSKFLDVAKHVGAHGALQKPFEVGTLLQAVKQALDETVGA</sequence>
<dbReference type="Pfam" id="PF00072">
    <property type="entry name" value="Response_reg"/>
    <property type="match status" value="1"/>
</dbReference>
<dbReference type="PANTHER" id="PTHR44591">
    <property type="entry name" value="STRESS RESPONSE REGULATOR PROTEIN 1"/>
    <property type="match status" value="1"/>
</dbReference>
<dbReference type="GO" id="GO:0000160">
    <property type="term" value="P:phosphorelay signal transduction system"/>
    <property type="evidence" value="ECO:0007669"/>
    <property type="project" value="InterPro"/>
</dbReference>
<dbReference type="PANTHER" id="PTHR44591:SF23">
    <property type="entry name" value="CHEY SUBFAMILY"/>
    <property type="match status" value="1"/>
</dbReference>
<gene>
    <name evidence="4" type="ORF">NITMOv2_4741</name>
</gene>
<protein>
    <submittedName>
        <fullName evidence="4">Signal transduction response regulator, receiver domain</fullName>
    </submittedName>
</protein>
<dbReference type="SUPFAM" id="SSF52172">
    <property type="entry name" value="CheY-like"/>
    <property type="match status" value="1"/>
</dbReference>
<dbReference type="PROSITE" id="PS50110">
    <property type="entry name" value="RESPONSE_REGULATORY"/>
    <property type="match status" value="1"/>
</dbReference>
<keyword evidence="1 2" id="KW-0597">Phosphoprotein</keyword>
<feature type="domain" description="Response regulatory" evidence="3">
    <location>
        <begin position="3"/>
        <end position="121"/>
    </location>
</feature>
<evidence type="ECO:0000313" key="5">
    <source>
        <dbReference type="Proteomes" id="UP000069205"/>
    </source>
</evidence>
<proteinExistence type="predicted"/>
<dbReference type="RefSeq" id="WP_053381820.1">
    <property type="nucleotide sequence ID" value="NZ_CP011801.1"/>
</dbReference>
<dbReference type="OrthoDB" id="9816469at2"/>
<dbReference type="EMBL" id="CP011801">
    <property type="protein sequence ID" value="ALA61110.1"/>
    <property type="molecule type" value="Genomic_DNA"/>
</dbReference>
<reference evidence="4 5" key="1">
    <citation type="journal article" date="2015" name="Proc. Natl. Acad. Sci. U.S.A.">
        <title>Expanded metabolic versatility of ubiquitous nitrite-oxidizing bacteria from the genus Nitrospira.</title>
        <authorList>
            <person name="Koch H."/>
            <person name="Lucker S."/>
            <person name="Albertsen M."/>
            <person name="Kitzinger K."/>
            <person name="Herbold C."/>
            <person name="Spieck E."/>
            <person name="Nielsen P.H."/>
            <person name="Wagner M."/>
            <person name="Daims H."/>
        </authorList>
    </citation>
    <scope>NUCLEOTIDE SEQUENCE [LARGE SCALE GENOMIC DNA]</scope>
    <source>
        <strain evidence="4 5">NSP M-1</strain>
    </source>
</reference>
<dbReference type="InterPro" id="IPR001789">
    <property type="entry name" value="Sig_transdc_resp-reg_receiver"/>
</dbReference>
<dbReference type="InterPro" id="IPR050595">
    <property type="entry name" value="Bact_response_regulator"/>
</dbReference>
<dbReference type="Proteomes" id="UP000069205">
    <property type="component" value="Chromosome"/>
</dbReference>
<name>A0A0K2GJI7_NITMO</name>
<feature type="modified residue" description="4-aspartylphosphate" evidence="2">
    <location>
        <position position="52"/>
    </location>
</feature>
<evidence type="ECO:0000259" key="3">
    <source>
        <dbReference type="PROSITE" id="PS50110"/>
    </source>
</evidence>
<evidence type="ECO:0000256" key="1">
    <source>
        <dbReference type="ARBA" id="ARBA00022553"/>
    </source>
</evidence>
<dbReference type="KEGG" id="nmv:NITMOv2_4741"/>
<dbReference type="SMART" id="SM00448">
    <property type="entry name" value="REC"/>
    <property type="match status" value="1"/>
</dbReference>
<evidence type="ECO:0000313" key="4">
    <source>
        <dbReference type="EMBL" id="ALA61110.1"/>
    </source>
</evidence>
<dbReference type="STRING" id="42253.NITMOv2_4741"/>
<dbReference type="CDD" id="cd00156">
    <property type="entry name" value="REC"/>
    <property type="match status" value="1"/>
</dbReference>
<accession>A0A0K2GJI7</accession>
<dbReference type="InterPro" id="IPR011006">
    <property type="entry name" value="CheY-like_superfamily"/>
</dbReference>
<keyword evidence="5" id="KW-1185">Reference proteome</keyword>
<dbReference type="AlphaFoldDB" id="A0A0K2GJI7"/>
<organism evidence="4 5">
    <name type="scientific">Nitrospira moscoviensis</name>
    <dbReference type="NCBI Taxonomy" id="42253"/>
    <lineage>
        <taxon>Bacteria</taxon>
        <taxon>Pseudomonadati</taxon>
        <taxon>Nitrospirota</taxon>
        <taxon>Nitrospiria</taxon>
        <taxon>Nitrospirales</taxon>
        <taxon>Nitrospiraceae</taxon>
        <taxon>Nitrospira</taxon>
    </lineage>
</organism>
<dbReference type="PATRIC" id="fig|42253.5.peg.4674"/>
<dbReference type="Gene3D" id="3.40.50.2300">
    <property type="match status" value="1"/>
</dbReference>